<sequence>MQKNKRYYLGKFLNFIKNKFPKMYNLASGKGLQKIVYEALISYYIDANKNLVEEVKNNNKSKEIVEPEVIRE</sequence>
<name>A0A2H0RBW2_UNCKA</name>
<accession>A0A2H0RBW2</accession>
<dbReference type="EMBL" id="PCXU01000007">
    <property type="protein sequence ID" value="PIR43856.1"/>
    <property type="molecule type" value="Genomic_DNA"/>
</dbReference>
<evidence type="ECO:0000313" key="2">
    <source>
        <dbReference type="Proteomes" id="UP000230214"/>
    </source>
</evidence>
<dbReference type="Proteomes" id="UP000230214">
    <property type="component" value="Unassembled WGS sequence"/>
</dbReference>
<organism evidence="1 2">
    <name type="scientific">candidate division WWE3 bacterium CG10_big_fil_rev_8_21_14_0_10_32_10</name>
    <dbReference type="NCBI Taxonomy" id="1975090"/>
    <lineage>
        <taxon>Bacteria</taxon>
        <taxon>Katanobacteria</taxon>
    </lineage>
</organism>
<gene>
    <name evidence="1" type="ORF">COV24_00470</name>
</gene>
<reference evidence="1 2" key="1">
    <citation type="submission" date="2017-09" db="EMBL/GenBank/DDBJ databases">
        <title>Depth-based differentiation of microbial function through sediment-hosted aquifers and enrichment of novel symbionts in the deep terrestrial subsurface.</title>
        <authorList>
            <person name="Probst A.J."/>
            <person name="Ladd B."/>
            <person name="Jarett J.K."/>
            <person name="Geller-Mcgrath D.E."/>
            <person name="Sieber C.M."/>
            <person name="Emerson J.B."/>
            <person name="Anantharaman K."/>
            <person name="Thomas B.C."/>
            <person name="Malmstrom R."/>
            <person name="Stieglmeier M."/>
            <person name="Klingl A."/>
            <person name="Woyke T."/>
            <person name="Ryan C.M."/>
            <person name="Banfield J.F."/>
        </authorList>
    </citation>
    <scope>NUCLEOTIDE SEQUENCE [LARGE SCALE GENOMIC DNA]</scope>
    <source>
        <strain evidence="1">CG10_big_fil_rev_8_21_14_0_10_32_10</strain>
    </source>
</reference>
<dbReference type="AlphaFoldDB" id="A0A2H0RBW2"/>
<evidence type="ECO:0000313" key="1">
    <source>
        <dbReference type="EMBL" id="PIR43856.1"/>
    </source>
</evidence>
<protein>
    <submittedName>
        <fullName evidence="1">Uncharacterized protein</fullName>
    </submittedName>
</protein>
<proteinExistence type="predicted"/>
<comment type="caution">
    <text evidence="1">The sequence shown here is derived from an EMBL/GenBank/DDBJ whole genome shotgun (WGS) entry which is preliminary data.</text>
</comment>